<evidence type="ECO:0000259" key="9">
    <source>
        <dbReference type="Pfam" id="PF22692"/>
    </source>
</evidence>
<dbReference type="InterPro" id="IPR010930">
    <property type="entry name" value="Flg_bb/hook_C_dom"/>
</dbReference>
<dbReference type="InterPro" id="IPR011491">
    <property type="entry name" value="FlgE_D2"/>
</dbReference>
<dbReference type="GO" id="GO:0005829">
    <property type="term" value="C:cytosol"/>
    <property type="evidence" value="ECO:0007669"/>
    <property type="project" value="TreeGrafter"/>
</dbReference>
<dbReference type="PANTHER" id="PTHR30435:SF1">
    <property type="entry name" value="FLAGELLAR HOOK PROTEIN FLGE"/>
    <property type="match status" value="1"/>
</dbReference>
<dbReference type="Proteomes" id="UP000199758">
    <property type="component" value="Unassembled WGS sequence"/>
</dbReference>
<evidence type="ECO:0000259" key="7">
    <source>
        <dbReference type="Pfam" id="PF06429"/>
    </source>
</evidence>
<keyword evidence="11" id="KW-1185">Reference proteome</keyword>
<comment type="function">
    <text evidence="5">A flexible structure which links the flagellar filament to the drive apparatus in the basal body.</text>
</comment>
<feature type="domain" description="Flagellar basal-body/hook protein C-terminal" evidence="7">
    <location>
        <begin position="360"/>
        <end position="405"/>
    </location>
</feature>
<evidence type="ECO:0000256" key="2">
    <source>
        <dbReference type="ARBA" id="ARBA00009677"/>
    </source>
</evidence>
<reference evidence="10 11" key="1">
    <citation type="submission" date="2016-11" db="EMBL/GenBank/DDBJ databases">
        <authorList>
            <person name="Jaros S."/>
            <person name="Januszkiewicz K."/>
            <person name="Wedrychowicz H."/>
        </authorList>
    </citation>
    <scope>NUCLEOTIDE SEQUENCE [LARGE SCALE GENOMIC DNA]</scope>
    <source>
        <strain evidence="10 11">CGMCC 1.7049</strain>
    </source>
</reference>
<dbReference type="Gene3D" id="2.60.98.20">
    <property type="entry name" value="Flagellar hook protein FlgE"/>
    <property type="match status" value="1"/>
</dbReference>
<dbReference type="InterPro" id="IPR037925">
    <property type="entry name" value="FlgE/F/G-like"/>
</dbReference>
<dbReference type="GO" id="GO:0009424">
    <property type="term" value="C:bacterial-type flagellum hook"/>
    <property type="evidence" value="ECO:0007669"/>
    <property type="project" value="TreeGrafter"/>
</dbReference>
<evidence type="ECO:0000256" key="1">
    <source>
        <dbReference type="ARBA" id="ARBA00004117"/>
    </source>
</evidence>
<keyword evidence="4 5" id="KW-0975">Bacterial flagellum</keyword>
<protein>
    <recommendedName>
        <fullName evidence="3 5">Flagellar hook protein FlgE</fullName>
    </recommendedName>
</protein>
<evidence type="ECO:0000256" key="4">
    <source>
        <dbReference type="ARBA" id="ARBA00023143"/>
    </source>
</evidence>
<dbReference type="NCBIfam" id="NF004238">
    <property type="entry name" value="PRK05682.1-1"/>
    <property type="match status" value="1"/>
</dbReference>
<dbReference type="InterPro" id="IPR020013">
    <property type="entry name" value="Flagellar_FlgE/F/G"/>
</dbReference>
<dbReference type="PANTHER" id="PTHR30435">
    <property type="entry name" value="FLAGELLAR PROTEIN"/>
    <property type="match status" value="1"/>
</dbReference>
<dbReference type="InterPro" id="IPR053967">
    <property type="entry name" value="LlgE_F_G-like_D1"/>
</dbReference>
<evidence type="ECO:0000259" key="6">
    <source>
        <dbReference type="Pfam" id="PF00460"/>
    </source>
</evidence>
<evidence type="ECO:0000259" key="8">
    <source>
        <dbReference type="Pfam" id="PF07559"/>
    </source>
</evidence>
<dbReference type="EMBL" id="FQWZ01000001">
    <property type="protein sequence ID" value="SHG49458.1"/>
    <property type="molecule type" value="Genomic_DNA"/>
</dbReference>
<accession>A0A1M5K9N3</accession>
<dbReference type="InterPro" id="IPR037058">
    <property type="entry name" value="Falgellar_hook_FlgE_sf"/>
</dbReference>
<name>A0A1M5K9N3_9GAMM</name>
<dbReference type="RefSeq" id="WP_072893285.1">
    <property type="nucleotide sequence ID" value="NZ_FQWZ01000001.1"/>
</dbReference>
<dbReference type="Pfam" id="PF00460">
    <property type="entry name" value="Flg_bb_rod"/>
    <property type="match status" value="1"/>
</dbReference>
<organism evidence="10 11">
    <name type="scientific">Hydrocarboniphaga daqingensis</name>
    <dbReference type="NCBI Taxonomy" id="490188"/>
    <lineage>
        <taxon>Bacteria</taxon>
        <taxon>Pseudomonadati</taxon>
        <taxon>Pseudomonadota</taxon>
        <taxon>Gammaproteobacteria</taxon>
        <taxon>Nevskiales</taxon>
        <taxon>Nevskiaceae</taxon>
        <taxon>Hydrocarboniphaga</taxon>
    </lineage>
</organism>
<feature type="domain" description="Flagellar hook protein FlgE D2" evidence="8">
    <location>
        <begin position="162"/>
        <end position="287"/>
    </location>
</feature>
<sequence>MSFNVALSGLNAATIDLGTLSNNIANSNTTGFKSSRTEFGDFYRVSSFDLSEANTGSGVRVERLTQQFTQGTINNTGNALDLAISGDGFFTLSDNGSAVYTRAGAFSTDRAGYVVNNAGQRLQVYPPIGTGGTFNTAAPNDLRISSNTNPPSASKLIEAGVNLPATAAVPVTSTFSPDDASSYNKTTSLTVYDSLGTPHTASLYYAKTANPGEWNLHVTVDGGEVGTGSTLTFDNAGLLTTPADGKLTLAGYSVGNGSAPLEMVFDVSKSTQYGDGFSVGTLSQDGYAAGELSGLTITEAGVVQARYTNGQLTPIGQIVMTIFPDQQNLQQLGASTWAETFASGQPISGVAATASYGSIQSGALEASNVDLTEQLVNMMTAQRNYQANSQVISTTDELLQTIMNLR</sequence>
<comment type="similarity">
    <text evidence="2 5">Belongs to the flagella basal body rod proteins family.</text>
</comment>
<keyword evidence="10" id="KW-0282">Flagellum</keyword>
<evidence type="ECO:0000313" key="10">
    <source>
        <dbReference type="EMBL" id="SHG49458.1"/>
    </source>
</evidence>
<feature type="domain" description="Flagellar hook protein FlgE/F/G-like D1" evidence="9">
    <location>
        <begin position="83"/>
        <end position="133"/>
    </location>
</feature>
<dbReference type="GO" id="GO:0009425">
    <property type="term" value="C:bacterial-type flagellum basal body"/>
    <property type="evidence" value="ECO:0007669"/>
    <property type="project" value="UniProtKB-SubCell"/>
</dbReference>
<evidence type="ECO:0000256" key="5">
    <source>
        <dbReference type="RuleBase" id="RU362116"/>
    </source>
</evidence>
<dbReference type="OrthoDB" id="8578401at2"/>
<keyword evidence="10" id="KW-0966">Cell projection</keyword>
<dbReference type="STRING" id="490188.SAMN04488068_0434"/>
<proteinExistence type="inferred from homology"/>
<dbReference type="NCBIfam" id="TIGR03506">
    <property type="entry name" value="FlgEFG_subfam"/>
    <property type="match status" value="1"/>
</dbReference>
<dbReference type="SUPFAM" id="SSF117143">
    <property type="entry name" value="Flagellar hook protein flgE"/>
    <property type="match status" value="1"/>
</dbReference>
<evidence type="ECO:0000256" key="3">
    <source>
        <dbReference type="ARBA" id="ARBA00019015"/>
    </source>
</evidence>
<dbReference type="Pfam" id="PF07559">
    <property type="entry name" value="FlgE_D2"/>
    <property type="match status" value="1"/>
</dbReference>
<dbReference type="AlphaFoldDB" id="A0A1M5K9N3"/>
<dbReference type="GO" id="GO:0071978">
    <property type="term" value="P:bacterial-type flagellum-dependent swarming motility"/>
    <property type="evidence" value="ECO:0007669"/>
    <property type="project" value="TreeGrafter"/>
</dbReference>
<dbReference type="PROSITE" id="PS00588">
    <property type="entry name" value="FLAGELLA_BB_ROD"/>
    <property type="match status" value="1"/>
</dbReference>
<evidence type="ECO:0000313" key="11">
    <source>
        <dbReference type="Proteomes" id="UP000199758"/>
    </source>
</evidence>
<dbReference type="Pfam" id="PF22692">
    <property type="entry name" value="LlgE_F_G_D1"/>
    <property type="match status" value="1"/>
</dbReference>
<feature type="domain" description="Flagellar basal body rod protein N-terminal" evidence="6">
    <location>
        <begin position="3"/>
        <end position="33"/>
    </location>
</feature>
<keyword evidence="10" id="KW-0969">Cilium</keyword>
<dbReference type="InterPro" id="IPR001444">
    <property type="entry name" value="Flag_bb_rod_N"/>
</dbReference>
<dbReference type="InterPro" id="IPR019776">
    <property type="entry name" value="Flagellar_basal_body_rod_CS"/>
</dbReference>
<dbReference type="Pfam" id="PF06429">
    <property type="entry name" value="Flg_bbr_C"/>
    <property type="match status" value="1"/>
</dbReference>
<comment type="subcellular location">
    <subcellularLocation>
        <location evidence="1 5">Bacterial flagellum basal body</location>
    </subcellularLocation>
</comment>
<gene>
    <name evidence="10" type="ORF">SAMN04488068_0434</name>
</gene>